<dbReference type="RefSeq" id="WP_012259737.1">
    <property type="nucleotide sequence ID" value="NC_010175.1"/>
</dbReference>
<evidence type="ECO:0000313" key="1">
    <source>
        <dbReference type="EMBL" id="ABY37084.1"/>
    </source>
</evidence>
<dbReference type="KEGG" id="cau:Caur_3907"/>
<evidence type="ECO:0007829" key="3">
    <source>
        <dbReference type="PDB" id="2RHM"/>
    </source>
</evidence>
<sequence length="192" mass="21106">MQTPALIIVTGHPATGKTTLSQALATGLRLPLLSKDAFKEVMFDGLGWSDREWSRRVGATAIMMLYHTAATILQSGQSLIMESNFRVDLDTERMQNLHTIAPFTPIQIRCVASGDVLVERILSRIAQGARHPGHCDDRSPADLELVRSRGDIPPLPLGGPLLTVDTTFPEQIDMNAIVQWVRQHLQSGTAFL</sequence>
<proteinExistence type="evidence at protein level"/>
<gene>
    <name evidence="1" type="ordered locus">Caur_3907</name>
</gene>
<dbReference type="Proteomes" id="UP000002008">
    <property type="component" value="Chromosome"/>
</dbReference>
<accession>A9WDG5</accession>
<evidence type="ECO:0008006" key="4">
    <source>
        <dbReference type="Google" id="ProtNLM"/>
    </source>
</evidence>
<dbReference type="PANTHER" id="PTHR37807">
    <property type="entry name" value="OS07G0160300 PROTEIN"/>
    <property type="match status" value="1"/>
</dbReference>
<dbReference type="STRING" id="324602.Caur_3907"/>
<organism evidence="1 2">
    <name type="scientific">Chloroflexus aurantiacus (strain ATCC 29366 / DSM 635 / J-10-fl)</name>
    <dbReference type="NCBI Taxonomy" id="324602"/>
    <lineage>
        <taxon>Bacteria</taxon>
        <taxon>Bacillati</taxon>
        <taxon>Chloroflexota</taxon>
        <taxon>Chloroflexia</taxon>
        <taxon>Chloroflexales</taxon>
        <taxon>Chloroflexineae</taxon>
        <taxon>Chloroflexaceae</taxon>
        <taxon>Chloroflexus</taxon>
    </lineage>
</organism>
<dbReference type="AlphaFoldDB" id="A9WDG5"/>
<dbReference type="eggNOG" id="COG0645">
    <property type="taxonomic scope" value="Bacteria"/>
</dbReference>
<keyword evidence="2" id="KW-1185">Reference proteome</keyword>
<dbReference type="Pfam" id="PF13671">
    <property type="entry name" value="AAA_33"/>
    <property type="match status" value="1"/>
</dbReference>
<dbReference type="PDB" id="2RHM">
    <property type="method" value="X-ray"/>
    <property type="resolution" value="1.70 A"/>
    <property type="chains" value="A/B/C/D=1-192"/>
</dbReference>
<reference evidence="3" key="1">
    <citation type="submission" date="2007-10" db="PDB data bank">
        <title>Crystal structure of putative kinase (ZP_00765535.1) from Chloroflexus aurantiacus J-10-fl at 1.70 A resolution.</title>
        <authorList>
            <consortium name="Joint Center for Structural Genomics (JCSG)"/>
        </authorList>
    </citation>
    <scope>X-RAY CRYSTALLOGRAPHY (1.70 ANGSTROMS)</scope>
</reference>
<dbReference type="EvolutionaryTrace" id="A9WDG5"/>
<dbReference type="EMBL" id="CP000909">
    <property type="protein sequence ID" value="ABY37084.1"/>
    <property type="molecule type" value="Genomic_DNA"/>
</dbReference>
<dbReference type="InterPro" id="IPR027417">
    <property type="entry name" value="P-loop_NTPase"/>
</dbReference>
<dbReference type="EnsemblBacteria" id="ABY37084">
    <property type="protein sequence ID" value="ABY37084"/>
    <property type="gene ID" value="Caur_3907"/>
</dbReference>
<reference evidence="2" key="2">
    <citation type="journal article" date="2011" name="BMC Genomics">
        <title>Complete genome sequence of the filamentous anoxygenic phototrophic bacterium Chloroflexus aurantiacus.</title>
        <authorList>
            <person name="Tang K.H."/>
            <person name="Barry K."/>
            <person name="Chertkov O."/>
            <person name="Dalin E."/>
            <person name="Han C.S."/>
            <person name="Hauser L.J."/>
            <person name="Honchak B.M."/>
            <person name="Karbach L.E."/>
            <person name="Land M.L."/>
            <person name="Lapidus A."/>
            <person name="Larimer F.W."/>
            <person name="Mikhailova N."/>
            <person name="Pitluck S."/>
            <person name="Pierson B.K."/>
            <person name="Blankenship R.E."/>
        </authorList>
    </citation>
    <scope>NUCLEOTIDE SEQUENCE [LARGE SCALE GENOMIC DNA]</scope>
    <source>
        <strain evidence="2">ATCC 29366 / DSM 635 / J-10-fl</strain>
    </source>
</reference>
<dbReference type="PANTHER" id="PTHR37807:SF3">
    <property type="entry name" value="OS07G0160300 PROTEIN"/>
    <property type="match status" value="1"/>
</dbReference>
<dbReference type="Gene3D" id="3.40.50.300">
    <property type="entry name" value="P-loop containing nucleotide triphosphate hydrolases"/>
    <property type="match status" value="1"/>
</dbReference>
<dbReference type="SMR" id="A9WDG5"/>
<dbReference type="InParanoid" id="A9WDG5"/>
<dbReference type="PDBsum" id="2RHM"/>
<evidence type="ECO:0000313" key="2">
    <source>
        <dbReference type="Proteomes" id="UP000002008"/>
    </source>
</evidence>
<keyword evidence="3" id="KW-0002">3D-structure</keyword>
<protein>
    <recommendedName>
        <fullName evidence="4">ATP-binding protein</fullName>
    </recommendedName>
</protein>
<name>A9WDG5_CHLAA</name>
<dbReference type="SUPFAM" id="SSF52540">
    <property type="entry name" value="P-loop containing nucleoside triphosphate hydrolases"/>
    <property type="match status" value="1"/>
</dbReference>
<dbReference type="HOGENOM" id="CLU_117056_0_0_0"/>
<dbReference type="PATRIC" id="fig|324602.8.peg.4382"/>